<name>A0A8J7PNX4_9BACT</name>
<keyword evidence="2 4" id="KW-0479">Metal-binding</keyword>
<feature type="domain" description="Cytochrome c" evidence="7">
    <location>
        <begin position="171"/>
        <end position="266"/>
    </location>
</feature>
<accession>A0A8J7PNX4</accession>
<sequence length="267" mass="28511">MKAKRSPSLLAYSLAALAITAVIPALGGGTGYQLVKPKSYKGKSTSNVAAGKALFEKNNCQNCHSISEKGGCLAPPLDGIGAYRGRPYIIARITLGDKFIKDFARRYKDEELMPHPRLPLKDSSAIADYLLSLSSPESGYKVYGHSREETSEEKLTNPLPPSDKKLPSDLALSEEGRNKFLQSGCLACHSIGNLGGRLAPNLAGIGSRRTIDSIESRITRAELQPATLDDVKEGSSSGIQHSSVMPSSSLSPEEIHAIAAFLATLTK</sequence>
<dbReference type="PANTHER" id="PTHR33546:SF1">
    <property type="entry name" value="LARGE, MULTIFUNCTIONAL SECRETED PROTEIN"/>
    <property type="match status" value="1"/>
</dbReference>
<dbReference type="Gene3D" id="1.10.760.10">
    <property type="entry name" value="Cytochrome c-like domain"/>
    <property type="match status" value="2"/>
</dbReference>
<evidence type="ECO:0000313" key="8">
    <source>
        <dbReference type="EMBL" id="MBN8661577.1"/>
    </source>
</evidence>
<proteinExistence type="predicted"/>
<feature type="compositionally biased region" description="Basic and acidic residues" evidence="5">
    <location>
        <begin position="145"/>
        <end position="155"/>
    </location>
</feature>
<dbReference type="PROSITE" id="PS51007">
    <property type="entry name" value="CYTC"/>
    <property type="match status" value="2"/>
</dbReference>
<dbReference type="GO" id="GO:0046872">
    <property type="term" value="F:metal ion binding"/>
    <property type="evidence" value="ECO:0007669"/>
    <property type="project" value="UniProtKB-KW"/>
</dbReference>
<dbReference type="InterPro" id="IPR036909">
    <property type="entry name" value="Cyt_c-like_dom_sf"/>
</dbReference>
<dbReference type="GO" id="GO:0009055">
    <property type="term" value="F:electron transfer activity"/>
    <property type="evidence" value="ECO:0007669"/>
    <property type="project" value="InterPro"/>
</dbReference>
<evidence type="ECO:0000313" key="9">
    <source>
        <dbReference type="Proteomes" id="UP000664277"/>
    </source>
</evidence>
<keyword evidence="1 4" id="KW-0349">Heme</keyword>
<evidence type="ECO:0000259" key="7">
    <source>
        <dbReference type="PROSITE" id="PS51007"/>
    </source>
</evidence>
<feature type="region of interest" description="Disordered" evidence="5">
    <location>
        <begin position="141"/>
        <end position="166"/>
    </location>
</feature>
<comment type="caution">
    <text evidence="8">The sequence shown here is derived from an EMBL/GenBank/DDBJ whole genome shotgun (WGS) entry which is preliminary data.</text>
</comment>
<dbReference type="Proteomes" id="UP000664277">
    <property type="component" value="Unassembled WGS sequence"/>
</dbReference>
<organism evidence="8 9">
    <name type="scientific">Candidatus Obscuribacter phosphatis</name>
    <dbReference type="NCBI Taxonomy" id="1906157"/>
    <lineage>
        <taxon>Bacteria</taxon>
        <taxon>Bacillati</taxon>
        <taxon>Candidatus Melainabacteria</taxon>
        <taxon>Candidatus Obscuribacterales</taxon>
        <taxon>Candidatus Obscuribacteraceae</taxon>
        <taxon>Candidatus Obscuribacter</taxon>
    </lineage>
</organism>
<dbReference type="Pfam" id="PF00034">
    <property type="entry name" value="Cytochrom_C"/>
    <property type="match status" value="2"/>
</dbReference>
<feature type="signal peptide" evidence="6">
    <location>
        <begin position="1"/>
        <end position="18"/>
    </location>
</feature>
<gene>
    <name evidence="8" type="ORF">J0M35_14525</name>
</gene>
<dbReference type="InterPro" id="IPR009056">
    <property type="entry name" value="Cyt_c-like_dom"/>
</dbReference>
<dbReference type="SUPFAM" id="SSF46626">
    <property type="entry name" value="Cytochrome c"/>
    <property type="match status" value="2"/>
</dbReference>
<evidence type="ECO:0000256" key="3">
    <source>
        <dbReference type="ARBA" id="ARBA00023004"/>
    </source>
</evidence>
<dbReference type="GO" id="GO:0020037">
    <property type="term" value="F:heme binding"/>
    <property type="evidence" value="ECO:0007669"/>
    <property type="project" value="InterPro"/>
</dbReference>
<feature type="domain" description="Cytochrome c" evidence="7">
    <location>
        <begin position="46"/>
        <end position="134"/>
    </location>
</feature>
<evidence type="ECO:0000256" key="6">
    <source>
        <dbReference type="SAM" id="SignalP"/>
    </source>
</evidence>
<evidence type="ECO:0000256" key="1">
    <source>
        <dbReference type="ARBA" id="ARBA00022617"/>
    </source>
</evidence>
<dbReference type="AlphaFoldDB" id="A0A8J7PNX4"/>
<evidence type="ECO:0000256" key="4">
    <source>
        <dbReference type="PROSITE-ProRule" id="PRU00433"/>
    </source>
</evidence>
<feature type="chain" id="PRO_5035192412" evidence="6">
    <location>
        <begin position="19"/>
        <end position="267"/>
    </location>
</feature>
<evidence type="ECO:0000256" key="5">
    <source>
        <dbReference type="SAM" id="MobiDB-lite"/>
    </source>
</evidence>
<keyword evidence="6" id="KW-0732">Signal</keyword>
<dbReference type="PANTHER" id="PTHR33546">
    <property type="entry name" value="LARGE, MULTIFUNCTIONAL SECRETED PROTEIN-RELATED"/>
    <property type="match status" value="1"/>
</dbReference>
<protein>
    <submittedName>
        <fullName evidence="8">Cytochrome c</fullName>
    </submittedName>
</protein>
<evidence type="ECO:0000256" key="2">
    <source>
        <dbReference type="ARBA" id="ARBA00022723"/>
    </source>
</evidence>
<dbReference type="EMBL" id="JAFLCK010000022">
    <property type="protein sequence ID" value="MBN8661577.1"/>
    <property type="molecule type" value="Genomic_DNA"/>
</dbReference>
<keyword evidence="3 4" id="KW-0408">Iron</keyword>
<feature type="region of interest" description="Disordered" evidence="5">
    <location>
        <begin position="229"/>
        <end position="248"/>
    </location>
</feature>
<reference evidence="8" key="1">
    <citation type="submission" date="2021-02" db="EMBL/GenBank/DDBJ databases">
        <title>Genome-Resolved Metagenomics of a Microbial Community Performing Photosynthetic Biological Nutrient Removal.</title>
        <authorList>
            <person name="Mcdaniel E.A."/>
        </authorList>
    </citation>
    <scope>NUCLEOTIDE SEQUENCE</scope>
    <source>
        <strain evidence="8">UWPOB_OBS1</strain>
    </source>
</reference>